<gene>
    <name evidence="3" type="ORF">CTEN210_02919</name>
</gene>
<keyword evidence="2" id="KW-1133">Transmembrane helix</keyword>
<feature type="compositionally biased region" description="Polar residues" evidence="1">
    <location>
        <begin position="95"/>
        <end position="104"/>
    </location>
</feature>
<keyword evidence="4" id="KW-1185">Reference proteome</keyword>
<proteinExistence type="predicted"/>
<evidence type="ECO:0000313" key="4">
    <source>
        <dbReference type="Proteomes" id="UP001054902"/>
    </source>
</evidence>
<reference evidence="3 4" key="1">
    <citation type="journal article" date="2021" name="Sci. Rep.">
        <title>The genome of the diatom Chaetoceros tenuissimus carries an ancient integrated fragment of an extant virus.</title>
        <authorList>
            <person name="Hongo Y."/>
            <person name="Kimura K."/>
            <person name="Takaki Y."/>
            <person name="Yoshida Y."/>
            <person name="Baba S."/>
            <person name="Kobayashi G."/>
            <person name="Nagasaki K."/>
            <person name="Hano T."/>
            <person name="Tomaru Y."/>
        </authorList>
    </citation>
    <scope>NUCLEOTIDE SEQUENCE [LARGE SCALE GENOMIC DNA]</scope>
    <source>
        <strain evidence="3 4">NIES-3715</strain>
    </source>
</reference>
<evidence type="ECO:0000313" key="3">
    <source>
        <dbReference type="EMBL" id="GFH46445.1"/>
    </source>
</evidence>
<feature type="region of interest" description="Disordered" evidence="1">
    <location>
        <begin position="94"/>
        <end position="133"/>
    </location>
</feature>
<evidence type="ECO:0000256" key="2">
    <source>
        <dbReference type="SAM" id="Phobius"/>
    </source>
</evidence>
<accession>A0AAD3H121</accession>
<name>A0AAD3H121_9STRA</name>
<keyword evidence="2" id="KW-0472">Membrane</keyword>
<dbReference type="Proteomes" id="UP001054902">
    <property type="component" value="Unassembled WGS sequence"/>
</dbReference>
<evidence type="ECO:0000256" key="1">
    <source>
        <dbReference type="SAM" id="MobiDB-lite"/>
    </source>
</evidence>
<sequence>MLSLNLFIATLQPVEKMVKHGNEKFPYEQITFRAMKGVVIMVMFGLVICLLVAHPASAVLELAETCLPSLVLTFMVQLRKHCLEKHGFVVEENENVATDSSHGNPQDVEHQYAHESPQEKEERDPLLRRRMKK</sequence>
<organism evidence="3 4">
    <name type="scientific">Chaetoceros tenuissimus</name>
    <dbReference type="NCBI Taxonomy" id="426638"/>
    <lineage>
        <taxon>Eukaryota</taxon>
        <taxon>Sar</taxon>
        <taxon>Stramenopiles</taxon>
        <taxon>Ochrophyta</taxon>
        <taxon>Bacillariophyta</taxon>
        <taxon>Coscinodiscophyceae</taxon>
        <taxon>Chaetocerotophycidae</taxon>
        <taxon>Chaetocerotales</taxon>
        <taxon>Chaetocerotaceae</taxon>
        <taxon>Chaetoceros</taxon>
    </lineage>
</organism>
<keyword evidence="2" id="KW-0812">Transmembrane</keyword>
<dbReference type="AlphaFoldDB" id="A0AAD3H121"/>
<protein>
    <submittedName>
        <fullName evidence="3">Uncharacterized protein</fullName>
    </submittedName>
</protein>
<feature type="compositionally biased region" description="Basic and acidic residues" evidence="1">
    <location>
        <begin position="107"/>
        <end position="127"/>
    </location>
</feature>
<comment type="caution">
    <text evidence="3">The sequence shown here is derived from an EMBL/GenBank/DDBJ whole genome shotgun (WGS) entry which is preliminary data.</text>
</comment>
<dbReference type="EMBL" id="BLLK01000022">
    <property type="protein sequence ID" value="GFH46445.1"/>
    <property type="molecule type" value="Genomic_DNA"/>
</dbReference>
<feature type="transmembrane region" description="Helical" evidence="2">
    <location>
        <begin position="34"/>
        <end position="53"/>
    </location>
</feature>